<protein>
    <recommendedName>
        <fullName evidence="3">Metal-binding protein</fullName>
    </recommendedName>
</protein>
<dbReference type="AlphaFoldDB" id="A0A6J4K0M9"/>
<evidence type="ECO:0000256" key="1">
    <source>
        <dbReference type="SAM" id="Phobius"/>
    </source>
</evidence>
<dbReference type="PANTHER" id="PTHR39085:SF1">
    <property type="entry name" value="SLL0924 PROTEIN"/>
    <property type="match status" value="1"/>
</dbReference>
<sequence>MPAGRIHDRITLWSLPWVAGCSFAFSRDSKLTLLLCGAFLFAGLMFGPDLDISSRQFKRWGWLKCIWIPYQKSMHHRSFLSHGPGVGTVLRLVYLGAWMSMPVILGLAVVSQFHPLPWDWPFILRTIARSIGEHRAECLVIWIGLELGAMTHSLSDWGGSFLKRSRKRR</sequence>
<evidence type="ECO:0000313" key="2">
    <source>
        <dbReference type="EMBL" id="CAA9292029.1"/>
    </source>
</evidence>
<feature type="transmembrane region" description="Helical" evidence="1">
    <location>
        <begin position="92"/>
        <end position="113"/>
    </location>
</feature>
<accession>A0A6J4K0M9</accession>
<keyword evidence="1" id="KW-0812">Transmembrane</keyword>
<dbReference type="EMBL" id="CADCTM010000767">
    <property type="protein sequence ID" value="CAA9292029.1"/>
    <property type="molecule type" value="Genomic_DNA"/>
</dbReference>
<name>A0A6J4K0M9_9CYAN</name>
<feature type="transmembrane region" description="Helical" evidence="1">
    <location>
        <begin position="31"/>
        <end position="50"/>
    </location>
</feature>
<gene>
    <name evidence="2" type="ORF">AVDCRST_MAG92-4360</name>
</gene>
<evidence type="ECO:0008006" key="3">
    <source>
        <dbReference type="Google" id="ProtNLM"/>
    </source>
</evidence>
<keyword evidence="1" id="KW-1133">Transmembrane helix</keyword>
<dbReference type="Pfam" id="PF09988">
    <property type="entry name" value="DUF2227"/>
    <property type="match status" value="1"/>
</dbReference>
<dbReference type="PANTHER" id="PTHR39085">
    <property type="entry name" value="SLL0924 PROTEIN"/>
    <property type="match status" value="1"/>
</dbReference>
<keyword evidence="1" id="KW-0472">Membrane</keyword>
<dbReference type="PROSITE" id="PS51257">
    <property type="entry name" value="PROKAR_LIPOPROTEIN"/>
    <property type="match status" value="1"/>
</dbReference>
<organism evidence="2">
    <name type="scientific">uncultured Coleofasciculus sp</name>
    <dbReference type="NCBI Taxonomy" id="1267456"/>
    <lineage>
        <taxon>Bacteria</taxon>
        <taxon>Bacillati</taxon>
        <taxon>Cyanobacteriota</taxon>
        <taxon>Cyanophyceae</taxon>
        <taxon>Coleofasciculales</taxon>
        <taxon>Coleofasciculaceae</taxon>
        <taxon>Coleofasciculus</taxon>
        <taxon>environmental samples</taxon>
    </lineage>
</organism>
<proteinExistence type="predicted"/>
<reference evidence="2" key="1">
    <citation type="submission" date="2020-02" db="EMBL/GenBank/DDBJ databases">
        <authorList>
            <person name="Meier V. D."/>
        </authorList>
    </citation>
    <scope>NUCLEOTIDE SEQUENCE</scope>
    <source>
        <strain evidence="2">AVDCRST_MAG92</strain>
    </source>
</reference>
<dbReference type="InterPro" id="IPR019250">
    <property type="entry name" value="DUF2227_metal-bd"/>
</dbReference>